<proteinExistence type="predicted"/>
<dbReference type="Gene3D" id="1.10.10.60">
    <property type="entry name" value="Homeodomain-like"/>
    <property type="match status" value="1"/>
</dbReference>
<dbReference type="InterPro" id="IPR009057">
    <property type="entry name" value="Homeodomain-like_sf"/>
</dbReference>
<dbReference type="SUPFAM" id="SSF46689">
    <property type="entry name" value="Homeodomain-like"/>
    <property type="match status" value="1"/>
</dbReference>
<name>A0AAD7YVX7_MYTSE</name>
<feature type="domain" description="HTH psq-type" evidence="3">
    <location>
        <begin position="16"/>
        <end position="52"/>
    </location>
</feature>
<comment type="caution">
    <text evidence="4">The sequence shown here is derived from an EMBL/GenBank/DDBJ whole genome shotgun (WGS) entry which is preliminary data.</text>
</comment>
<dbReference type="Pfam" id="PF05225">
    <property type="entry name" value="HTH_psq"/>
    <property type="match status" value="1"/>
</dbReference>
<dbReference type="GO" id="GO:0003677">
    <property type="term" value="F:DNA binding"/>
    <property type="evidence" value="ECO:0007669"/>
    <property type="project" value="InterPro"/>
</dbReference>
<accession>A0AAD7YVX7</accession>
<gene>
    <name evidence="4" type="ORF">PYW07_006223</name>
</gene>
<evidence type="ECO:0000313" key="5">
    <source>
        <dbReference type="Proteomes" id="UP001231518"/>
    </source>
</evidence>
<evidence type="ECO:0000259" key="3">
    <source>
        <dbReference type="Pfam" id="PF05225"/>
    </source>
</evidence>
<dbReference type="AlphaFoldDB" id="A0AAD7YVX7"/>
<feature type="compositionally biased region" description="Basic and acidic residues" evidence="2">
    <location>
        <begin position="274"/>
        <end position="292"/>
    </location>
</feature>
<dbReference type="InterPro" id="IPR007889">
    <property type="entry name" value="HTH_Psq"/>
</dbReference>
<feature type="compositionally biased region" description="Basic residues" evidence="2">
    <location>
        <begin position="314"/>
        <end position="335"/>
    </location>
</feature>
<dbReference type="GO" id="GO:0005634">
    <property type="term" value="C:nucleus"/>
    <property type="evidence" value="ECO:0007669"/>
    <property type="project" value="UniProtKB-SubCell"/>
</dbReference>
<evidence type="ECO:0000256" key="1">
    <source>
        <dbReference type="ARBA" id="ARBA00004123"/>
    </source>
</evidence>
<feature type="region of interest" description="Disordered" evidence="2">
    <location>
        <begin position="264"/>
        <end position="335"/>
    </location>
</feature>
<reference evidence="4" key="1">
    <citation type="submission" date="2023-03" db="EMBL/GenBank/DDBJ databases">
        <title>Chromosome-level genomes of two armyworms, Mythimna separata and Mythimna loreyi, provide insights into the biosynthesis and reception of sex pheromones.</title>
        <authorList>
            <person name="Zhao H."/>
        </authorList>
    </citation>
    <scope>NUCLEOTIDE SEQUENCE</scope>
    <source>
        <strain evidence="4">BeijingLab</strain>
        <tissue evidence="4">Pupa</tissue>
    </source>
</reference>
<evidence type="ECO:0000313" key="4">
    <source>
        <dbReference type="EMBL" id="KAJ8728527.1"/>
    </source>
</evidence>
<protein>
    <recommendedName>
        <fullName evidence="3">HTH psq-type domain-containing protein</fullName>
    </recommendedName>
</protein>
<dbReference type="Proteomes" id="UP001231518">
    <property type="component" value="Chromosome 19"/>
</dbReference>
<sequence>MVNNYKRKSDRQSWREEDMRNAIEKVATRKMGLNKAAATFNVPKTTLIRRLTKYESTKDLTEATEKKMGRYEKVFNVDQERELASYVKNMENRFFGLTIKDLRRLAYELAEKKLVDKAFQKAATLSTAYNAFRATGIWPLNPDVFTEADFLAAATTDIEMPEAAPRDNEPEPIVIRPEETPLIDELGLSVSDDHATIELNRTPPLVNDEIIIAEAGMSSNEGINELTRNDEPQPSTSTSFFIAPKDIMPIPRTSKRTRLNIKRGKTAEITSSPYREELEATKKSQEMKENAKKVKQNLFNDKQGKGKQTNVQKGKGKGKSTKKSRYKKEKHILIK</sequence>
<dbReference type="EMBL" id="JARGEI010000007">
    <property type="protein sequence ID" value="KAJ8728527.1"/>
    <property type="molecule type" value="Genomic_DNA"/>
</dbReference>
<keyword evidence="5" id="KW-1185">Reference proteome</keyword>
<organism evidence="4 5">
    <name type="scientific">Mythimna separata</name>
    <name type="common">Oriental armyworm</name>
    <name type="synonym">Pseudaletia separata</name>
    <dbReference type="NCBI Taxonomy" id="271217"/>
    <lineage>
        <taxon>Eukaryota</taxon>
        <taxon>Metazoa</taxon>
        <taxon>Ecdysozoa</taxon>
        <taxon>Arthropoda</taxon>
        <taxon>Hexapoda</taxon>
        <taxon>Insecta</taxon>
        <taxon>Pterygota</taxon>
        <taxon>Neoptera</taxon>
        <taxon>Endopterygota</taxon>
        <taxon>Lepidoptera</taxon>
        <taxon>Glossata</taxon>
        <taxon>Ditrysia</taxon>
        <taxon>Noctuoidea</taxon>
        <taxon>Noctuidae</taxon>
        <taxon>Noctuinae</taxon>
        <taxon>Hadenini</taxon>
        <taxon>Mythimna</taxon>
    </lineage>
</organism>
<evidence type="ECO:0000256" key="2">
    <source>
        <dbReference type="SAM" id="MobiDB-lite"/>
    </source>
</evidence>
<comment type="subcellular location">
    <subcellularLocation>
        <location evidence="1">Nucleus</location>
    </subcellularLocation>
</comment>